<dbReference type="PROSITE" id="PS00036">
    <property type="entry name" value="BZIP_BASIC"/>
    <property type="match status" value="1"/>
</dbReference>
<dbReference type="Gene3D" id="1.20.5.170">
    <property type="match status" value="1"/>
</dbReference>
<feature type="region of interest" description="Disordered" evidence="1">
    <location>
        <begin position="1"/>
        <end position="53"/>
    </location>
</feature>
<dbReference type="CDD" id="cd14688">
    <property type="entry name" value="bZIP_YAP"/>
    <property type="match status" value="1"/>
</dbReference>
<organism evidence="3 4">
    <name type="scientific">Cyclocybe aegerita</name>
    <name type="common">Black poplar mushroom</name>
    <name type="synonym">Agrocybe aegerita</name>
    <dbReference type="NCBI Taxonomy" id="1973307"/>
    <lineage>
        <taxon>Eukaryota</taxon>
        <taxon>Fungi</taxon>
        <taxon>Dikarya</taxon>
        <taxon>Basidiomycota</taxon>
        <taxon>Agaricomycotina</taxon>
        <taxon>Agaricomycetes</taxon>
        <taxon>Agaricomycetidae</taxon>
        <taxon>Agaricales</taxon>
        <taxon>Agaricineae</taxon>
        <taxon>Bolbitiaceae</taxon>
        <taxon>Cyclocybe</taxon>
    </lineage>
</organism>
<feature type="compositionally biased region" description="Basic and acidic residues" evidence="1">
    <location>
        <begin position="1"/>
        <end position="11"/>
    </location>
</feature>
<dbReference type="EMBL" id="CACVBS010000024">
    <property type="protein sequence ID" value="CAA7259523.1"/>
    <property type="molecule type" value="Genomic_DNA"/>
</dbReference>
<accession>A0A8S0WD37</accession>
<dbReference type="InterPro" id="IPR046347">
    <property type="entry name" value="bZIP_sf"/>
</dbReference>
<evidence type="ECO:0000313" key="3">
    <source>
        <dbReference type="EMBL" id="CAA7259523.1"/>
    </source>
</evidence>
<proteinExistence type="predicted"/>
<dbReference type="InterPro" id="IPR021833">
    <property type="entry name" value="DUF3425"/>
</dbReference>
<feature type="domain" description="BZIP" evidence="2">
    <location>
        <begin position="44"/>
        <end position="58"/>
    </location>
</feature>
<dbReference type="Pfam" id="PF00170">
    <property type="entry name" value="bZIP_1"/>
    <property type="match status" value="1"/>
</dbReference>
<evidence type="ECO:0000259" key="2">
    <source>
        <dbReference type="PROSITE" id="PS00036"/>
    </source>
</evidence>
<evidence type="ECO:0000313" key="4">
    <source>
        <dbReference type="Proteomes" id="UP000467700"/>
    </source>
</evidence>
<feature type="compositionally biased region" description="Polar residues" evidence="1">
    <location>
        <begin position="228"/>
        <end position="246"/>
    </location>
</feature>
<dbReference type="PANTHER" id="PTHR38116:SF9">
    <property type="entry name" value="BZIP DOMAIN-CONTAINING PROTEIN"/>
    <property type="match status" value="1"/>
</dbReference>
<dbReference type="SMART" id="SM00338">
    <property type="entry name" value="BRLZ"/>
    <property type="match status" value="1"/>
</dbReference>
<dbReference type="GO" id="GO:0003700">
    <property type="term" value="F:DNA-binding transcription factor activity"/>
    <property type="evidence" value="ECO:0007669"/>
    <property type="project" value="InterPro"/>
</dbReference>
<name>A0A8S0WD37_CYCAE</name>
<feature type="region of interest" description="Disordered" evidence="1">
    <location>
        <begin position="145"/>
        <end position="257"/>
    </location>
</feature>
<feature type="compositionally biased region" description="Basic and acidic residues" evidence="1">
    <location>
        <begin position="43"/>
        <end position="53"/>
    </location>
</feature>
<dbReference type="OrthoDB" id="2245989at2759"/>
<evidence type="ECO:0000256" key="1">
    <source>
        <dbReference type="SAM" id="MobiDB-lite"/>
    </source>
</evidence>
<dbReference type="InterPro" id="IPR004827">
    <property type="entry name" value="bZIP"/>
</dbReference>
<feature type="region of interest" description="Disordered" evidence="1">
    <location>
        <begin position="271"/>
        <end position="307"/>
    </location>
</feature>
<dbReference type="Pfam" id="PF11905">
    <property type="entry name" value="DUF3425"/>
    <property type="match status" value="1"/>
</dbReference>
<comment type="caution">
    <text evidence="3">The sequence shown here is derived from an EMBL/GenBank/DDBJ whole genome shotgun (WGS) entry which is preliminary data.</text>
</comment>
<gene>
    <name evidence="3" type="ORF">AAE3_LOCUS1615</name>
</gene>
<protein>
    <recommendedName>
        <fullName evidence="2">BZIP domain-containing protein</fullName>
    </recommendedName>
</protein>
<dbReference type="Proteomes" id="UP000467700">
    <property type="component" value="Unassembled WGS sequence"/>
</dbReference>
<keyword evidence="4" id="KW-1185">Reference proteome</keyword>
<dbReference type="PANTHER" id="PTHR38116">
    <property type="entry name" value="CHROMOSOME 7, WHOLE GENOME SHOTGUN SEQUENCE"/>
    <property type="match status" value="1"/>
</dbReference>
<sequence length="440" mass="48997">MSERQRARSESGDIDDSDHESHAGDSNPPGKPGRKKNPNSQAARRDQNRIAQREFRLRKQQRIRDLEARVELLSGTQDEAVDEMRNVVKEDLLAENHMLRGLLRSLASFIGEGVGGVLPKLGWDPTDFNTYMNRAETDTAWEGYQARRKKSAEAASMSNGPSPHLKRPTDDDSIGARAKKARNEKDSDSRNGFSLLVPMSSGSLPAPSLYPPGRGEQGGILSDLMRGPNNSTLFMQPSSGNGSSQYPAGPSNLDGYSRPYLPGVNVNMESGISASPYGSPGSGSGSQRPQHGDGATQEEVEEDDDPKKNEAYKLIHYHLENYKRNSSYCLPASLRPTMIQRTIPHESVVDRVLHPELRDRMILLRQRFELVDCLMDLRQSVTIHGDDVLAHSNWEIGESFIRKYSYLIDVPVLKITNRWRRERGQPELVVPEINGDSNAA</sequence>
<reference evidence="3 4" key="1">
    <citation type="submission" date="2020-01" db="EMBL/GenBank/DDBJ databases">
        <authorList>
            <person name="Gupta K D."/>
        </authorList>
    </citation>
    <scope>NUCLEOTIDE SEQUENCE [LARGE SCALE GENOMIC DNA]</scope>
</reference>
<dbReference type="SUPFAM" id="SSF57959">
    <property type="entry name" value="Leucine zipper domain"/>
    <property type="match status" value="1"/>
</dbReference>
<dbReference type="AlphaFoldDB" id="A0A8S0WD37"/>